<protein>
    <recommendedName>
        <fullName evidence="5">Secreted protein</fullName>
    </recommendedName>
</protein>
<feature type="region of interest" description="Disordered" evidence="1">
    <location>
        <begin position="38"/>
        <end position="97"/>
    </location>
</feature>
<dbReference type="EMBL" id="JAYMYQ010000003">
    <property type="protein sequence ID" value="KAK7345470.1"/>
    <property type="molecule type" value="Genomic_DNA"/>
</dbReference>
<gene>
    <name evidence="3" type="ORF">VNO77_16074</name>
</gene>
<dbReference type="Proteomes" id="UP001367508">
    <property type="component" value="Unassembled WGS sequence"/>
</dbReference>
<keyword evidence="2" id="KW-0732">Signal</keyword>
<feature type="signal peptide" evidence="2">
    <location>
        <begin position="1"/>
        <end position="20"/>
    </location>
</feature>
<organism evidence="3 4">
    <name type="scientific">Canavalia gladiata</name>
    <name type="common">Sword bean</name>
    <name type="synonym">Dolichos gladiatus</name>
    <dbReference type="NCBI Taxonomy" id="3824"/>
    <lineage>
        <taxon>Eukaryota</taxon>
        <taxon>Viridiplantae</taxon>
        <taxon>Streptophyta</taxon>
        <taxon>Embryophyta</taxon>
        <taxon>Tracheophyta</taxon>
        <taxon>Spermatophyta</taxon>
        <taxon>Magnoliopsida</taxon>
        <taxon>eudicotyledons</taxon>
        <taxon>Gunneridae</taxon>
        <taxon>Pentapetalae</taxon>
        <taxon>rosids</taxon>
        <taxon>fabids</taxon>
        <taxon>Fabales</taxon>
        <taxon>Fabaceae</taxon>
        <taxon>Papilionoideae</taxon>
        <taxon>50 kb inversion clade</taxon>
        <taxon>NPAAA clade</taxon>
        <taxon>indigoferoid/millettioid clade</taxon>
        <taxon>Phaseoleae</taxon>
        <taxon>Canavalia</taxon>
    </lineage>
</organism>
<keyword evidence="4" id="KW-1185">Reference proteome</keyword>
<reference evidence="3 4" key="1">
    <citation type="submission" date="2024-01" db="EMBL/GenBank/DDBJ databases">
        <title>The genomes of 5 underutilized Papilionoideae crops provide insights into root nodulation and disease resistanc.</title>
        <authorList>
            <person name="Jiang F."/>
        </authorList>
    </citation>
    <scope>NUCLEOTIDE SEQUENCE [LARGE SCALE GENOMIC DNA]</scope>
    <source>
        <strain evidence="3">LVBAO_FW01</strain>
        <tissue evidence="3">Leaves</tissue>
    </source>
</reference>
<comment type="caution">
    <text evidence="3">The sequence shown here is derived from an EMBL/GenBank/DDBJ whole genome shotgun (WGS) entry which is preliminary data.</text>
</comment>
<evidence type="ECO:0000313" key="4">
    <source>
        <dbReference type="Proteomes" id="UP001367508"/>
    </source>
</evidence>
<feature type="chain" id="PRO_5042863124" description="Secreted protein" evidence="2">
    <location>
        <begin position="21"/>
        <end position="97"/>
    </location>
</feature>
<feature type="compositionally biased region" description="Polar residues" evidence="1">
    <location>
        <begin position="70"/>
        <end position="79"/>
    </location>
</feature>
<evidence type="ECO:0000256" key="1">
    <source>
        <dbReference type="SAM" id="MobiDB-lite"/>
    </source>
</evidence>
<accession>A0AAN9QPL7</accession>
<name>A0AAN9QPL7_CANGL</name>
<evidence type="ECO:0000313" key="3">
    <source>
        <dbReference type="EMBL" id="KAK7345470.1"/>
    </source>
</evidence>
<proteinExistence type="predicted"/>
<feature type="compositionally biased region" description="Basic and acidic residues" evidence="1">
    <location>
        <begin position="50"/>
        <end position="65"/>
    </location>
</feature>
<evidence type="ECO:0008006" key="5">
    <source>
        <dbReference type="Google" id="ProtNLM"/>
    </source>
</evidence>
<evidence type="ECO:0000256" key="2">
    <source>
        <dbReference type="SAM" id="SignalP"/>
    </source>
</evidence>
<dbReference type="AlphaFoldDB" id="A0AAN9QPL7"/>
<sequence>MMMWRMTLTITMTVFPTTASLRESCALQQEICRPDTELTKLQRTTTVSKDGPEEGSKEIRPREAGPNDQLPLTSQQSYKRQPEAWNQPAGLQAKIVN</sequence>